<name>A0A5C4LCS8_9HYPH</name>
<evidence type="ECO:0000313" key="2">
    <source>
        <dbReference type="Proteomes" id="UP000305267"/>
    </source>
</evidence>
<sequence length="224" mass="24077">MTRQYLCSATLSFEKGGDTITIDAKDQRALRFKFDIRHGEAMTPNSARITVYNLSQASEAKFQIELGKVSLSAGYEGNEGLIFKGEIIQTITGKESLVDSFVFTLASDAGTALNYGVVNKALASGHTYKDQVMECFKAFQEHGVTLGHIADLGAKRFIRGAVLTGMAADRLRSIAFATQCTPSIQNGVFQMVKNTGTLPGDAIVLNSRTGMVGRPQQTIGGIVV</sequence>
<comment type="caution">
    <text evidence="1">The sequence shown here is derived from an EMBL/GenBank/DDBJ whole genome shotgun (WGS) entry which is preliminary data.</text>
</comment>
<accession>A0A5C4LCS8</accession>
<dbReference type="AlphaFoldDB" id="A0A5C4LCS8"/>
<gene>
    <name evidence="1" type="ORF">FF100_22345</name>
</gene>
<organism evidence="1 2">
    <name type="scientific">Methylobacterium terricola</name>
    <dbReference type="NCBI Taxonomy" id="2583531"/>
    <lineage>
        <taxon>Bacteria</taxon>
        <taxon>Pseudomonadati</taxon>
        <taxon>Pseudomonadota</taxon>
        <taxon>Alphaproteobacteria</taxon>
        <taxon>Hyphomicrobiales</taxon>
        <taxon>Methylobacteriaceae</taxon>
        <taxon>Methylobacterium</taxon>
    </lineage>
</organism>
<dbReference type="EMBL" id="VDDA01000012">
    <property type="protein sequence ID" value="TNC10415.1"/>
    <property type="molecule type" value="Genomic_DNA"/>
</dbReference>
<keyword evidence="2" id="KW-1185">Reference proteome</keyword>
<dbReference type="Proteomes" id="UP000305267">
    <property type="component" value="Unassembled WGS sequence"/>
</dbReference>
<evidence type="ECO:0000313" key="1">
    <source>
        <dbReference type="EMBL" id="TNC10415.1"/>
    </source>
</evidence>
<dbReference type="RefSeq" id="WP_139037974.1">
    <property type="nucleotide sequence ID" value="NZ_VDDA01000012.1"/>
</dbReference>
<dbReference type="OrthoDB" id="2087522at2"/>
<evidence type="ECO:0008006" key="3">
    <source>
        <dbReference type="Google" id="ProtNLM"/>
    </source>
</evidence>
<reference evidence="1 2" key="1">
    <citation type="submission" date="2019-06" db="EMBL/GenBank/DDBJ databases">
        <title>Genome of Methylobacterium sp. 17Sr1-39.</title>
        <authorList>
            <person name="Seo T."/>
        </authorList>
    </citation>
    <scope>NUCLEOTIDE SEQUENCE [LARGE SCALE GENOMIC DNA]</scope>
    <source>
        <strain evidence="1 2">17Sr1-39</strain>
    </source>
</reference>
<proteinExistence type="predicted"/>
<protein>
    <recommendedName>
        <fullName evidence="3">Phage late control gene D protein (GPD)</fullName>
    </recommendedName>
</protein>